<dbReference type="AlphaFoldDB" id="A0AAV2ZAL1"/>
<reference evidence="1" key="2">
    <citation type="journal article" date="2023" name="Microbiol Resour">
        <title>Decontamination and Annotation of the Draft Genome Sequence of the Oomycete Lagenidium giganteum ARSEF 373.</title>
        <authorList>
            <person name="Morgan W.R."/>
            <person name="Tartar A."/>
        </authorList>
    </citation>
    <scope>NUCLEOTIDE SEQUENCE</scope>
    <source>
        <strain evidence="1">ARSEF 373</strain>
    </source>
</reference>
<evidence type="ECO:0000313" key="2">
    <source>
        <dbReference type="Proteomes" id="UP001146120"/>
    </source>
</evidence>
<organism evidence="1 2">
    <name type="scientific">Lagenidium giganteum</name>
    <dbReference type="NCBI Taxonomy" id="4803"/>
    <lineage>
        <taxon>Eukaryota</taxon>
        <taxon>Sar</taxon>
        <taxon>Stramenopiles</taxon>
        <taxon>Oomycota</taxon>
        <taxon>Peronosporomycetes</taxon>
        <taxon>Pythiales</taxon>
        <taxon>Pythiaceae</taxon>
    </lineage>
</organism>
<proteinExistence type="predicted"/>
<dbReference type="Proteomes" id="UP001146120">
    <property type="component" value="Unassembled WGS sequence"/>
</dbReference>
<dbReference type="Pfam" id="PF04827">
    <property type="entry name" value="Plant_tran"/>
    <property type="match status" value="1"/>
</dbReference>
<comment type="caution">
    <text evidence="1">The sequence shown here is derived from an EMBL/GenBank/DDBJ whole genome shotgun (WGS) entry which is preliminary data.</text>
</comment>
<protein>
    <submittedName>
        <fullName evidence="1">Uncharacterized protein</fullName>
    </submittedName>
</protein>
<gene>
    <name evidence="1" type="ORF">N0F65_006158</name>
</gene>
<dbReference type="EMBL" id="DAKRPA010000033">
    <property type="protein sequence ID" value="DBA02283.1"/>
    <property type="molecule type" value="Genomic_DNA"/>
</dbReference>
<accession>A0AAV2ZAL1</accession>
<keyword evidence="2" id="KW-1185">Reference proteome</keyword>
<name>A0AAV2ZAL1_9STRA</name>
<dbReference type="InterPro" id="IPR006912">
    <property type="entry name" value="Harbinger_derived_prot"/>
</dbReference>
<reference evidence="1" key="1">
    <citation type="submission" date="2022-11" db="EMBL/GenBank/DDBJ databases">
        <authorList>
            <person name="Morgan W.R."/>
            <person name="Tartar A."/>
        </authorList>
    </citation>
    <scope>NUCLEOTIDE SEQUENCE</scope>
    <source>
        <strain evidence="1">ARSEF 373</strain>
    </source>
</reference>
<evidence type="ECO:0000313" key="1">
    <source>
        <dbReference type="EMBL" id="DBA02283.1"/>
    </source>
</evidence>
<sequence>MLVNTKGGRKIQPWIWKQSPPPTYGFGMPISEQQVPTTTSTFRRGPRLHSACLSGDVPAVDYTVSGITRSLSYVLADGIYSNWTIFAIGFGR</sequence>